<gene>
    <name evidence="4" type="ORF">SAMN04488559_10924</name>
</gene>
<organism evidence="4 5">
    <name type="scientific">Isobaculum melis</name>
    <dbReference type="NCBI Taxonomy" id="142588"/>
    <lineage>
        <taxon>Bacteria</taxon>
        <taxon>Bacillati</taxon>
        <taxon>Bacillota</taxon>
        <taxon>Bacilli</taxon>
        <taxon>Lactobacillales</taxon>
        <taxon>Carnobacteriaceae</taxon>
        <taxon>Isobaculum</taxon>
    </lineage>
</organism>
<feature type="domain" description="Flavodoxin-like fold" evidence="3">
    <location>
        <begin position="1"/>
        <end position="186"/>
    </location>
</feature>
<keyword evidence="2" id="KW-0560">Oxidoreductase</keyword>
<dbReference type="GO" id="GO:0003955">
    <property type="term" value="F:NAD(P)H dehydrogenase (quinone) activity"/>
    <property type="evidence" value="ECO:0007669"/>
    <property type="project" value="TreeGrafter"/>
</dbReference>
<dbReference type="Pfam" id="PF02525">
    <property type="entry name" value="Flavodoxin_2"/>
    <property type="match status" value="1"/>
</dbReference>
<dbReference type="InterPro" id="IPR029039">
    <property type="entry name" value="Flavoprotein-like_sf"/>
</dbReference>
<dbReference type="Proteomes" id="UP000198948">
    <property type="component" value="Unassembled WGS sequence"/>
</dbReference>
<comment type="similarity">
    <text evidence="1">Belongs to the NAD(P)H dehydrogenase (quinone) family.</text>
</comment>
<dbReference type="RefSeq" id="WP_092652181.1">
    <property type="nucleotide sequence ID" value="NZ_FOHA01000009.1"/>
</dbReference>
<dbReference type="SUPFAM" id="SSF52218">
    <property type="entry name" value="Flavoproteins"/>
    <property type="match status" value="1"/>
</dbReference>
<dbReference type="Gene3D" id="3.40.50.360">
    <property type="match status" value="1"/>
</dbReference>
<evidence type="ECO:0000259" key="3">
    <source>
        <dbReference type="Pfam" id="PF02525"/>
    </source>
</evidence>
<reference evidence="4 5" key="1">
    <citation type="submission" date="2016-10" db="EMBL/GenBank/DDBJ databases">
        <authorList>
            <person name="de Groot N.N."/>
        </authorList>
    </citation>
    <scope>NUCLEOTIDE SEQUENCE [LARGE SCALE GENOMIC DNA]</scope>
    <source>
        <strain evidence="4 5">DSM 13760</strain>
    </source>
</reference>
<keyword evidence="5" id="KW-1185">Reference proteome</keyword>
<dbReference type="AlphaFoldDB" id="A0A1H9STG2"/>
<protein>
    <submittedName>
        <fullName evidence="4">Putative NADPH-quinone reductase (Modulator of drug activity B)</fullName>
    </submittedName>
</protein>
<dbReference type="PANTHER" id="PTHR10204">
    <property type="entry name" value="NAD P H OXIDOREDUCTASE-RELATED"/>
    <property type="match status" value="1"/>
</dbReference>
<dbReference type="EMBL" id="FOHA01000009">
    <property type="protein sequence ID" value="SER88154.1"/>
    <property type="molecule type" value="Genomic_DNA"/>
</dbReference>
<evidence type="ECO:0000256" key="1">
    <source>
        <dbReference type="ARBA" id="ARBA00006252"/>
    </source>
</evidence>
<dbReference type="STRING" id="142588.SAMN04488559_10924"/>
<name>A0A1H9STG2_9LACT</name>
<evidence type="ECO:0000256" key="2">
    <source>
        <dbReference type="ARBA" id="ARBA00023002"/>
    </source>
</evidence>
<dbReference type="GO" id="GO:0005829">
    <property type="term" value="C:cytosol"/>
    <property type="evidence" value="ECO:0007669"/>
    <property type="project" value="TreeGrafter"/>
</dbReference>
<evidence type="ECO:0000313" key="5">
    <source>
        <dbReference type="Proteomes" id="UP000198948"/>
    </source>
</evidence>
<sequence length="189" mass="21959">MQTTIIYAHPWEGSYNHAILDKIKIDLTKQGKDYTVIDLYEDEFNPVLAKHELAVYAKGEGKDPLVQKYQQILTETTELIILFPIWWYEIPAILKGFFDKVMLNHFSYEEGKLGLVGQLTQIKKATIITTATSPKWYLRYFKGNYVKNILMKGTLKDMGIKKMKWLHVGNVKGITQIKRQKFLANLSEK</sequence>
<accession>A0A1H9STG2</accession>
<proteinExistence type="inferred from homology"/>
<dbReference type="InterPro" id="IPR003680">
    <property type="entry name" value="Flavodoxin_fold"/>
</dbReference>
<dbReference type="PANTHER" id="PTHR10204:SF34">
    <property type="entry name" value="NAD(P)H DEHYDROGENASE [QUINONE] 1 ISOFORM 1"/>
    <property type="match status" value="1"/>
</dbReference>
<dbReference type="InterPro" id="IPR051545">
    <property type="entry name" value="NAD(P)H_dehydrogenase_qn"/>
</dbReference>
<dbReference type="OrthoDB" id="9798454at2"/>
<evidence type="ECO:0000313" key="4">
    <source>
        <dbReference type="EMBL" id="SER88154.1"/>
    </source>
</evidence>